<evidence type="ECO:0000256" key="4">
    <source>
        <dbReference type="ARBA" id="ARBA00023157"/>
    </source>
</evidence>
<dbReference type="InterPro" id="IPR007110">
    <property type="entry name" value="Ig-like_dom"/>
</dbReference>
<evidence type="ECO:0000259" key="9">
    <source>
        <dbReference type="PROSITE" id="PS50835"/>
    </source>
</evidence>
<feature type="signal peptide" evidence="8">
    <location>
        <begin position="1"/>
        <end position="16"/>
    </location>
</feature>
<dbReference type="InterPro" id="IPR013106">
    <property type="entry name" value="Ig_V-set"/>
</dbReference>
<sequence length="164" mass="19039">MFTTLLFCDICVVVTSNQINITAGQNVTLPCRARDNNIPIIVVEWSRADLGKECVLMYRDKQLDPDDQHPSFKNRVDLQDRQMKDGDVSLILKNVTINDTGTYECRVFRRGTNRRKRVPLHHRGNTVISKIRRSLLLNVLISFFLFLYCIDKLLHIILSNYTKT</sequence>
<evidence type="ECO:0000256" key="5">
    <source>
        <dbReference type="ARBA" id="ARBA00023180"/>
    </source>
</evidence>
<dbReference type="GeneTree" id="ENSGT01150000287038"/>
<dbReference type="Ensembl" id="ENSONIT00000089509.1">
    <property type="protein sequence ID" value="ENSONIP00000071206.1"/>
    <property type="gene ID" value="ENSONIG00000035153.1"/>
</dbReference>
<dbReference type="GO" id="GO:1903037">
    <property type="term" value="P:regulation of leukocyte cell-cell adhesion"/>
    <property type="evidence" value="ECO:0007669"/>
    <property type="project" value="UniProtKB-ARBA"/>
</dbReference>
<evidence type="ECO:0000256" key="3">
    <source>
        <dbReference type="ARBA" id="ARBA00023136"/>
    </source>
</evidence>
<dbReference type="OMA" id="CRARDNN"/>
<evidence type="ECO:0000256" key="2">
    <source>
        <dbReference type="ARBA" id="ARBA00022729"/>
    </source>
</evidence>
<reference evidence="11" key="1">
    <citation type="submission" date="2012-01" db="EMBL/GenBank/DDBJ databases">
        <title>The Genome Sequence of Oreochromis niloticus (Nile Tilapia).</title>
        <authorList>
            <consortium name="Broad Institute Genome Assembly Team"/>
            <consortium name="Broad Institute Sequencing Platform"/>
            <person name="Di Palma F."/>
            <person name="Johnson J."/>
            <person name="Lander E.S."/>
            <person name="Lindblad-Toh K."/>
        </authorList>
    </citation>
    <scope>NUCLEOTIDE SEQUENCE [LARGE SCALE GENOMIC DNA]</scope>
</reference>
<dbReference type="GO" id="GO:0001817">
    <property type="term" value="P:regulation of cytokine production"/>
    <property type="evidence" value="ECO:0007669"/>
    <property type="project" value="TreeGrafter"/>
</dbReference>
<dbReference type="InterPro" id="IPR050504">
    <property type="entry name" value="IgSF_BTN/MOG"/>
</dbReference>
<dbReference type="SMART" id="SM00406">
    <property type="entry name" value="IGv"/>
    <property type="match status" value="1"/>
</dbReference>
<reference evidence="10" key="2">
    <citation type="submission" date="2025-08" db="UniProtKB">
        <authorList>
            <consortium name="Ensembl"/>
        </authorList>
    </citation>
    <scope>IDENTIFICATION</scope>
</reference>
<evidence type="ECO:0000313" key="11">
    <source>
        <dbReference type="Proteomes" id="UP000005207"/>
    </source>
</evidence>
<dbReference type="SUPFAM" id="SSF48726">
    <property type="entry name" value="Immunoglobulin"/>
    <property type="match status" value="1"/>
</dbReference>
<accession>A0A669EJB6</accession>
<dbReference type="AlphaFoldDB" id="A0A669EJB6"/>
<dbReference type="SMART" id="SM00409">
    <property type="entry name" value="IG"/>
    <property type="match status" value="1"/>
</dbReference>
<feature type="transmembrane region" description="Helical" evidence="7">
    <location>
        <begin position="135"/>
        <end position="158"/>
    </location>
</feature>
<dbReference type="FunFam" id="2.60.40.10:FF:000142">
    <property type="entry name" value="V-set domain-containing T-cell activation inhibitor 1"/>
    <property type="match status" value="1"/>
</dbReference>
<keyword evidence="11" id="KW-1185">Reference proteome</keyword>
<feature type="domain" description="Ig-like" evidence="9">
    <location>
        <begin position="10"/>
        <end position="119"/>
    </location>
</feature>
<dbReference type="PANTHER" id="PTHR24100">
    <property type="entry name" value="BUTYROPHILIN"/>
    <property type="match status" value="1"/>
</dbReference>
<keyword evidence="6" id="KW-0393">Immunoglobulin domain</keyword>
<dbReference type="InterPro" id="IPR036179">
    <property type="entry name" value="Ig-like_dom_sf"/>
</dbReference>
<dbReference type="PROSITE" id="PS50835">
    <property type="entry name" value="IG_LIKE"/>
    <property type="match status" value="1"/>
</dbReference>
<evidence type="ECO:0000313" key="10">
    <source>
        <dbReference type="Ensembl" id="ENSONIP00000071206.1"/>
    </source>
</evidence>
<comment type="subcellular location">
    <subcellularLocation>
        <location evidence="1">Membrane</location>
    </subcellularLocation>
</comment>
<dbReference type="Proteomes" id="UP000005207">
    <property type="component" value="Linkage group LG3"/>
</dbReference>
<keyword evidence="4" id="KW-1015">Disulfide bond</keyword>
<dbReference type="InterPro" id="IPR003599">
    <property type="entry name" value="Ig_sub"/>
</dbReference>
<dbReference type="GO" id="GO:0050863">
    <property type="term" value="P:regulation of T cell activation"/>
    <property type="evidence" value="ECO:0007669"/>
    <property type="project" value="UniProtKB-ARBA"/>
</dbReference>
<dbReference type="GO" id="GO:0050852">
    <property type="term" value="P:T cell receptor signaling pathway"/>
    <property type="evidence" value="ECO:0007669"/>
    <property type="project" value="TreeGrafter"/>
</dbReference>
<protein>
    <recommendedName>
        <fullName evidence="9">Ig-like domain-containing protein</fullName>
    </recommendedName>
</protein>
<feature type="chain" id="PRO_5025455859" description="Ig-like domain-containing protein" evidence="8">
    <location>
        <begin position="17"/>
        <end position="164"/>
    </location>
</feature>
<evidence type="ECO:0000256" key="7">
    <source>
        <dbReference type="SAM" id="Phobius"/>
    </source>
</evidence>
<proteinExistence type="predicted"/>
<reference evidence="10" key="3">
    <citation type="submission" date="2025-09" db="UniProtKB">
        <authorList>
            <consortium name="Ensembl"/>
        </authorList>
    </citation>
    <scope>IDENTIFICATION</scope>
</reference>
<dbReference type="PANTHER" id="PTHR24100:SF151">
    <property type="entry name" value="ICOS LIGAND"/>
    <property type="match status" value="1"/>
</dbReference>
<evidence type="ECO:0000256" key="8">
    <source>
        <dbReference type="SAM" id="SignalP"/>
    </source>
</evidence>
<keyword evidence="5" id="KW-0325">Glycoprotein</keyword>
<name>A0A669EJB6_ORENI</name>
<dbReference type="InterPro" id="IPR013783">
    <property type="entry name" value="Ig-like_fold"/>
</dbReference>
<dbReference type="Pfam" id="PF07686">
    <property type="entry name" value="V-set"/>
    <property type="match status" value="1"/>
</dbReference>
<keyword evidence="7" id="KW-0812">Transmembrane</keyword>
<dbReference type="GO" id="GO:0005102">
    <property type="term" value="F:signaling receptor binding"/>
    <property type="evidence" value="ECO:0007669"/>
    <property type="project" value="TreeGrafter"/>
</dbReference>
<organism evidence="10 11">
    <name type="scientific">Oreochromis niloticus</name>
    <name type="common">Nile tilapia</name>
    <name type="synonym">Tilapia nilotica</name>
    <dbReference type="NCBI Taxonomy" id="8128"/>
    <lineage>
        <taxon>Eukaryota</taxon>
        <taxon>Metazoa</taxon>
        <taxon>Chordata</taxon>
        <taxon>Craniata</taxon>
        <taxon>Vertebrata</taxon>
        <taxon>Euteleostomi</taxon>
        <taxon>Actinopterygii</taxon>
        <taxon>Neopterygii</taxon>
        <taxon>Teleostei</taxon>
        <taxon>Neoteleostei</taxon>
        <taxon>Acanthomorphata</taxon>
        <taxon>Ovalentaria</taxon>
        <taxon>Cichlomorphae</taxon>
        <taxon>Cichliformes</taxon>
        <taxon>Cichlidae</taxon>
        <taxon>African cichlids</taxon>
        <taxon>Pseudocrenilabrinae</taxon>
        <taxon>Oreochromini</taxon>
        <taxon>Oreochromis</taxon>
    </lineage>
</organism>
<dbReference type="InParanoid" id="A0A669EJB6"/>
<keyword evidence="2 8" id="KW-0732">Signal</keyword>
<keyword evidence="7" id="KW-1133">Transmembrane helix</keyword>
<keyword evidence="3 7" id="KW-0472">Membrane</keyword>
<dbReference type="Gene3D" id="2.60.40.10">
    <property type="entry name" value="Immunoglobulins"/>
    <property type="match status" value="1"/>
</dbReference>
<evidence type="ECO:0000256" key="6">
    <source>
        <dbReference type="ARBA" id="ARBA00023319"/>
    </source>
</evidence>
<dbReference type="GO" id="GO:0009897">
    <property type="term" value="C:external side of plasma membrane"/>
    <property type="evidence" value="ECO:0007669"/>
    <property type="project" value="TreeGrafter"/>
</dbReference>
<evidence type="ECO:0000256" key="1">
    <source>
        <dbReference type="ARBA" id="ARBA00004370"/>
    </source>
</evidence>